<evidence type="ECO:0000256" key="5">
    <source>
        <dbReference type="PIRSR" id="PIRSR001220-2"/>
    </source>
</evidence>
<feature type="domain" description="Asparaginase/glutaminase C-terminal" evidence="9">
    <location>
        <begin position="193"/>
        <end position="300"/>
    </location>
</feature>
<keyword evidence="11" id="KW-1185">Reference proteome</keyword>
<dbReference type="Pfam" id="PF17763">
    <property type="entry name" value="Asparaginase_C"/>
    <property type="match status" value="1"/>
</dbReference>
<protein>
    <recommendedName>
        <fullName evidence="2">asparaginase</fullName>
        <ecNumber evidence="2">3.5.1.1</ecNumber>
    </recommendedName>
</protein>
<evidence type="ECO:0000256" key="1">
    <source>
        <dbReference type="ARBA" id="ARBA00010518"/>
    </source>
</evidence>
<feature type="binding site" evidence="5">
    <location>
        <begin position="84"/>
        <end position="85"/>
    </location>
    <ligand>
        <name>substrate</name>
    </ligand>
</feature>
<sequence length="306" mass="29732">MSKVVVITTGGTIATSADADGVARTTRTGADLLDAVDGGHGVEVVDLLAVDSSELGPVEWAAIVTAVDVAFRGGAGGVVVTHGTDTMEETALWLDLAGVAGGPVVLTGAMHSADAPDSDGPANLRDALAVARAPGVDGVLVCLGGTVWRPLGLTKTAAGFVGDVAGTVSASGAAIDGPGRRPGFGGPLSPSVRVDVVAAYAGSDAVAIDAHVAAGARGIVLEAMGSGNAGAAVVDGVRRARDAGVAVVVSTRVPGGRVSARYGPGRALADAGAVAAPTIRPAQARVLLMAALSAGADVHDVFSAWG</sequence>
<dbReference type="Gene3D" id="3.40.50.1170">
    <property type="entry name" value="L-asparaginase, N-terminal domain"/>
    <property type="match status" value="1"/>
</dbReference>
<evidence type="ECO:0000313" key="11">
    <source>
        <dbReference type="Proteomes" id="UP000467193"/>
    </source>
</evidence>
<evidence type="ECO:0000259" key="8">
    <source>
        <dbReference type="Pfam" id="PF00710"/>
    </source>
</evidence>
<dbReference type="InterPro" id="IPR027475">
    <property type="entry name" value="Asparaginase/glutaminase_AS2"/>
</dbReference>
<dbReference type="PROSITE" id="PS00144">
    <property type="entry name" value="ASN_GLN_ASE_1"/>
    <property type="match status" value="1"/>
</dbReference>
<dbReference type="InterPro" id="IPR037152">
    <property type="entry name" value="L-asparaginase_N_sf"/>
</dbReference>
<dbReference type="EMBL" id="AP022588">
    <property type="protein sequence ID" value="BBY29770.1"/>
    <property type="molecule type" value="Genomic_DNA"/>
</dbReference>
<name>A0A7I7QUR5_9MYCO</name>
<dbReference type="PIRSF" id="PIRSF500176">
    <property type="entry name" value="L_ASNase"/>
    <property type="match status" value="1"/>
</dbReference>
<dbReference type="EC" id="3.5.1.1" evidence="2"/>
<evidence type="ECO:0000256" key="3">
    <source>
        <dbReference type="ARBA" id="ARBA00049366"/>
    </source>
</evidence>
<dbReference type="PRINTS" id="PR00139">
    <property type="entry name" value="ASNGLNASE"/>
</dbReference>
<gene>
    <name evidence="10" type="primary">ansA</name>
    <name evidence="10" type="ORF">MSEDJ_38660</name>
</gene>
<feature type="binding site" evidence="5">
    <location>
        <position position="52"/>
    </location>
    <ligand>
        <name>substrate</name>
    </ligand>
</feature>
<dbReference type="InterPro" id="IPR027473">
    <property type="entry name" value="L-asparaginase_C"/>
</dbReference>
<organism evidence="10 11">
    <name type="scientific">Mycolicibacterium sediminis</name>
    <dbReference type="NCBI Taxonomy" id="1286180"/>
    <lineage>
        <taxon>Bacteria</taxon>
        <taxon>Bacillati</taxon>
        <taxon>Actinomycetota</taxon>
        <taxon>Actinomycetes</taxon>
        <taxon>Mycobacteriales</taxon>
        <taxon>Mycobacteriaceae</taxon>
        <taxon>Mycolicibacterium</taxon>
    </lineage>
</organism>
<dbReference type="Pfam" id="PF00710">
    <property type="entry name" value="Asparaginase"/>
    <property type="match status" value="1"/>
</dbReference>
<evidence type="ECO:0000256" key="7">
    <source>
        <dbReference type="PROSITE-ProRule" id="PRU10100"/>
    </source>
</evidence>
<dbReference type="SMART" id="SM00870">
    <property type="entry name" value="Asparaginase"/>
    <property type="match status" value="1"/>
</dbReference>
<evidence type="ECO:0000259" key="9">
    <source>
        <dbReference type="Pfam" id="PF17763"/>
    </source>
</evidence>
<dbReference type="GO" id="GO:0004067">
    <property type="term" value="F:asparaginase activity"/>
    <property type="evidence" value="ECO:0007669"/>
    <property type="project" value="UniProtKB-UniRule"/>
</dbReference>
<comment type="catalytic activity">
    <reaction evidence="3">
        <text>L-asparagine + H2O = L-aspartate + NH4(+)</text>
        <dbReference type="Rhea" id="RHEA:21016"/>
        <dbReference type="ChEBI" id="CHEBI:15377"/>
        <dbReference type="ChEBI" id="CHEBI:28938"/>
        <dbReference type="ChEBI" id="CHEBI:29991"/>
        <dbReference type="ChEBI" id="CHEBI:58048"/>
        <dbReference type="EC" id="3.5.1.1"/>
    </reaction>
</comment>
<dbReference type="PANTHER" id="PTHR11707:SF28">
    <property type="entry name" value="60 KDA LYSOPHOSPHOLIPASE"/>
    <property type="match status" value="1"/>
</dbReference>
<evidence type="ECO:0000313" key="10">
    <source>
        <dbReference type="EMBL" id="BBY29770.1"/>
    </source>
</evidence>
<dbReference type="Proteomes" id="UP000467193">
    <property type="component" value="Chromosome"/>
</dbReference>
<dbReference type="PROSITE" id="PS51732">
    <property type="entry name" value="ASN_GLN_ASE_3"/>
    <property type="match status" value="1"/>
</dbReference>
<dbReference type="PROSITE" id="PS00917">
    <property type="entry name" value="ASN_GLN_ASE_2"/>
    <property type="match status" value="1"/>
</dbReference>
<feature type="active site" evidence="6">
    <location>
        <position position="12"/>
    </location>
</feature>
<dbReference type="AlphaFoldDB" id="A0A7I7QUR5"/>
<dbReference type="InterPro" id="IPR036152">
    <property type="entry name" value="Asp/glu_Ase-like_sf"/>
</dbReference>
<dbReference type="InterPro" id="IPR006034">
    <property type="entry name" value="Asparaginase/glutaminase-like"/>
</dbReference>
<dbReference type="RefSeq" id="WP_163798799.1">
    <property type="nucleotide sequence ID" value="NZ_AP022588.1"/>
</dbReference>
<feature type="active site" description="O-isoaspartyl threonine intermediate" evidence="4">
    <location>
        <position position="12"/>
    </location>
</feature>
<feature type="domain" description="L-asparaginase N-terminal" evidence="8">
    <location>
        <begin position="3"/>
        <end position="158"/>
    </location>
</feature>
<dbReference type="Gene3D" id="3.40.50.40">
    <property type="match status" value="1"/>
</dbReference>
<evidence type="ECO:0000256" key="4">
    <source>
        <dbReference type="PIRSR" id="PIRSR001220-1"/>
    </source>
</evidence>
<dbReference type="PIRSF" id="PIRSF001220">
    <property type="entry name" value="L-ASNase_gatD"/>
    <property type="match status" value="1"/>
</dbReference>
<dbReference type="SFLD" id="SFLDS00057">
    <property type="entry name" value="Glutaminase/Asparaginase"/>
    <property type="match status" value="1"/>
</dbReference>
<dbReference type="InterPro" id="IPR027474">
    <property type="entry name" value="L-asparaginase_N"/>
</dbReference>
<dbReference type="GO" id="GO:0006520">
    <property type="term" value="P:amino acid metabolic process"/>
    <property type="evidence" value="ECO:0007669"/>
    <property type="project" value="InterPro"/>
</dbReference>
<dbReference type="KEGG" id="msei:MSEDJ_38660"/>
<reference evidence="10 11" key="1">
    <citation type="journal article" date="2019" name="Emerg. Microbes Infect.">
        <title>Comprehensive subspecies identification of 175 nontuberculous mycobacteria species based on 7547 genomic profiles.</title>
        <authorList>
            <person name="Matsumoto Y."/>
            <person name="Kinjo T."/>
            <person name="Motooka D."/>
            <person name="Nabeya D."/>
            <person name="Jung N."/>
            <person name="Uechi K."/>
            <person name="Horii T."/>
            <person name="Iida T."/>
            <person name="Fujita J."/>
            <person name="Nakamura S."/>
        </authorList>
    </citation>
    <scope>NUCLEOTIDE SEQUENCE [LARGE SCALE GENOMIC DNA]</scope>
    <source>
        <strain evidence="10 11">JCM 17899</strain>
    </source>
</reference>
<evidence type="ECO:0000256" key="2">
    <source>
        <dbReference type="ARBA" id="ARBA00012920"/>
    </source>
</evidence>
<feature type="active site" evidence="7">
    <location>
        <position position="84"/>
    </location>
</feature>
<proteinExistence type="inferred from homology"/>
<evidence type="ECO:0000256" key="6">
    <source>
        <dbReference type="PROSITE-ProRule" id="PRU10099"/>
    </source>
</evidence>
<dbReference type="PANTHER" id="PTHR11707">
    <property type="entry name" value="L-ASPARAGINASE"/>
    <property type="match status" value="1"/>
</dbReference>
<dbReference type="SUPFAM" id="SSF53774">
    <property type="entry name" value="Glutaminase/Asparaginase"/>
    <property type="match status" value="1"/>
</dbReference>
<comment type="similarity">
    <text evidence="1">Belongs to the asparaginase 1 family.</text>
</comment>
<dbReference type="InterPro" id="IPR020827">
    <property type="entry name" value="Asparaginase/glutaminase_AS1"/>
</dbReference>
<accession>A0A7I7QUR5</accession>
<dbReference type="InterPro" id="IPR040919">
    <property type="entry name" value="Asparaginase_C"/>
</dbReference>